<sequence length="690" mass="77147">MATAADIGVGVARLSKACTECHSRKVKCDAPIVGIPCGRCVSKGCSESCKLVSRQIRKRKRRTDDLIQDCHGTQNNTESTPRESSSIHAVEDLPSLSTRSAQRSSIQRSHDPHGLGQLGKTSSIGSGPTPENIRDVYALPQAQAEYNGRSHYLSILKTAMNGSETSESPGLRSTTNSSTNNTPRYPENTQVGMTGLDPVDLEFLLKKGAFVLPHRDALMVFLTAYFRFVHPYSPVLDPNHFLQCYESGSYSPFLIQTVLTSATLYVPTELLTSCGYSNVTEAQTAFFNKALLLHDFQCEKSQLCLLQGSLILGTTAFFYPIDRDVQYWFFNAVRLATKLELQKLDQLRIADTQLRGLYRRIWWVIYCRDVLLSFLGMQSMPLVSDKKKLPALPTAEDWEVESGNINTLFTSTVTREQELHFIDYCKLSVLGRKWLVGISDPDQVNAETMAHEFHNWRGQLRGAICADHHLTDSPYLTALIAASYRFECILYRTLKLHWKFIDVSRYDWVRGRLRCSMFELDTLFGRALANGELRSLPMSLCVSPTKSPNIENERLTIDPGSNSNIPIALALHIETALDATESSATKSMSLIYIRQGLIILEQLQDSPVMKRVLSIFEWALTRLDLIPEVSQDKQLSGGVRAGSDQDGSVDQVGTSTGQEFGEMLDQMEPWFGDFLGLDFLDNLRSSGDRG</sequence>
<dbReference type="GO" id="GO:0003677">
    <property type="term" value="F:DNA binding"/>
    <property type="evidence" value="ECO:0007669"/>
    <property type="project" value="InterPro"/>
</dbReference>
<feature type="region of interest" description="Disordered" evidence="3">
    <location>
        <begin position="161"/>
        <end position="192"/>
    </location>
</feature>
<dbReference type="AlphaFoldDB" id="A0A9Q8T687"/>
<feature type="domain" description="Zn(2)-C6 fungal-type" evidence="4">
    <location>
        <begin position="17"/>
        <end position="51"/>
    </location>
</feature>
<dbReference type="Gene3D" id="4.10.240.10">
    <property type="entry name" value="Zn(2)-C6 fungal-type DNA-binding domain"/>
    <property type="match status" value="1"/>
</dbReference>
<dbReference type="Pfam" id="PF04082">
    <property type="entry name" value="Fungal_trans"/>
    <property type="match status" value="1"/>
</dbReference>
<keyword evidence="2" id="KW-0539">Nucleus</keyword>
<feature type="compositionally biased region" description="Polar residues" evidence="3">
    <location>
        <begin position="71"/>
        <end position="87"/>
    </location>
</feature>
<proteinExistence type="predicted"/>
<evidence type="ECO:0000313" key="6">
    <source>
        <dbReference type="Proteomes" id="UP000830671"/>
    </source>
</evidence>
<protein>
    <recommendedName>
        <fullName evidence="4">Zn(2)-C6 fungal-type domain-containing protein</fullName>
    </recommendedName>
</protein>
<dbReference type="CDD" id="cd12148">
    <property type="entry name" value="fungal_TF_MHR"/>
    <property type="match status" value="1"/>
</dbReference>
<dbReference type="GeneID" id="73349539"/>
<dbReference type="RefSeq" id="XP_049151675.1">
    <property type="nucleotide sequence ID" value="XM_049294529.1"/>
</dbReference>
<dbReference type="KEGG" id="clup:CLUP02_15605"/>
<dbReference type="SMART" id="SM00066">
    <property type="entry name" value="GAL4"/>
    <property type="match status" value="1"/>
</dbReference>
<dbReference type="InterPro" id="IPR007219">
    <property type="entry name" value="XnlR_reg_dom"/>
</dbReference>
<keyword evidence="6" id="KW-1185">Reference proteome</keyword>
<dbReference type="Pfam" id="PF00172">
    <property type="entry name" value="Zn_clus"/>
    <property type="match status" value="1"/>
</dbReference>
<evidence type="ECO:0000256" key="3">
    <source>
        <dbReference type="SAM" id="MobiDB-lite"/>
    </source>
</evidence>
<organism evidence="5 6">
    <name type="scientific">Colletotrichum lupini</name>
    <dbReference type="NCBI Taxonomy" id="145971"/>
    <lineage>
        <taxon>Eukaryota</taxon>
        <taxon>Fungi</taxon>
        <taxon>Dikarya</taxon>
        <taxon>Ascomycota</taxon>
        <taxon>Pezizomycotina</taxon>
        <taxon>Sordariomycetes</taxon>
        <taxon>Hypocreomycetidae</taxon>
        <taxon>Glomerellales</taxon>
        <taxon>Glomerellaceae</taxon>
        <taxon>Colletotrichum</taxon>
        <taxon>Colletotrichum acutatum species complex</taxon>
    </lineage>
</organism>
<dbReference type="InterPro" id="IPR052761">
    <property type="entry name" value="Fungal_Detox/Toxin_TFs"/>
</dbReference>
<evidence type="ECO:0000256" key="1">
    <source>
        <dbReference type="ARBA" id="ARBA00022723"/>
    </source>
</evidence>
<dbReference type="SUPFAM" id="SSF57701">
    <property type="entry name" value="Zn2/Cys6 DNA-binding domain"/>
    <property type="match status" value="1"/>
</dbReference>
<evidence type="ECO:0000313" key="5">
    <source>
        <dbReference type="EMBL" id="UQC90074.1"/>
    </source>
</evidence>
<dbReference type="CDD" id="cd00067">
    <property type="entry name" value="GAL4"/>
    <property type="match status" value="1"/>
</dbReference>
<reference evidence="5" key="1">
    <citation type="journal article" date="2021" name="Mol. Plant Microbe Interact.">
        <title>Complete Genome Sequence of the Plant-Pathogenic Fungus Colletotrichum lupini.</title>
        <authorList>
            <person name="Baroncelli R."/>
            <person name="Pensec F."/>
            <person name="Da Lio D."/>
            <person name="Boufleur T."/>
            <person name="Vicente I."/>
            <person name="Sarrocco S."/>
            <person name="Picot A."/>
            <person name="Baraldi E."/>
            <person name="Sukno S."/>
            <person name="Thon M."/>
            <person name="Le Floch G."/>
        </authorList>
    </citation>
    <scope>NUCLEOTIDE SEQUENCE</scope>
    <source>
        <strain evidence="5">IMI 504893</strain>
    </source>
</reference>
<dbReference type="Proteomes" id="UP000830671">
    <property type="component" value="Chromosome 8"/>
</dbReference>
<dbReference type="PROSITE" id="PS50048">
    <property type="entry name" value="ZN2_CY6_FUNGAL_2"/>
    <property type="match status" value="1"/>
</dbReference>
<gene>
    <name evidence="5" type="ORF">CLUP02_15605</name>
</gene>
<evidence type="ECO:0000256" key="2">
    <source>
        <dbReference type="ARBA" id="ARBA00023242"/>
    </source>
</evidence>
<evidence type="ECO:0000259" key="4">
    <source>
        <dbReference type="PROSITE" id="PS50048"/>
    </source>
</evidence>
<dbReference type="GO" id="GO:0006351">
    <property type="term" value="P:DNA-templated transcription"/>
    <property type="evidence" value="ECO:0007669"/>
    <property type="project" value="InterPro"/>
</dbReference>
<dbReference type="PROSITE" id="PS00463">
    <property type="entry name" value="ZN2_CY6_FUNGAL_1"/>
    <property type="match status" value="1"/>
</dbReference>
<dbReference type="InterPro" id="IPR036864">
    <property type="entry name" value="Zn2-C6_fun-type_DNA-bd_sf"/>
</dbReference>
<accession>A0A9Q8T687</accession>
<dbReference type="InterPro" id="IPR001138">
    <property type="entry name" value="Zn2Cys6_DnaBD"/>
</dbReference>
<dbReference type="EMBL" id="CP019480">
    <property type="protein sequence ID" value="UQC90074.1"/>
    <property type="molecule type" value="Genomic_DNA"/>
</dbReference>
<keyword evidence="1" id="KW-0479">Metal-binding</keyword>
<dbReference type="GO" id="GO:0000981">
    <property type="term" value="F:DNA-binding transcription factor activity, RNA polymerase II-specific"/>
    <property type="evidence" value="ECO:0007669"/>
    <property type="project" value="InterPro"/>
</dbReference>
<feature type="region of interest" description="Disordered" evidence="3">
    <location>
        <begin position="62"/>
        <end position="133"/>
    </location>
</feature>
<dbReference type="PANTHER" id="PTHR47425">
    <property type="entry name" value="FARB-RELATED"/>
    <property type="match status" value="1"/>
</dbReference>
<dbReference type="PANTHER" id="PTHR47425:SF2">
    <property type="entry name" value="FARB-RELATED"/>
    <property type="match status" value="1"/>
</dbReference>
<feature type="compositionally biased region" description="Polar residues" evidence="3">
    <location>
        <begin position="161"/>
        <end position="172"/>
    </location>
</feature>
<feature type="compositionally biased region" description="Low complexity" evidence="3">
    <location>
        <begin position="173"/>
        <end position="182"/>
    </location>
</feature>
<name>A0A9Q8T687_9PEZI</name>
<dbReference type="GO" id="GO:0008270">
    <property type="term" value="F:zinc ion binding"/>
    <property type="evidence" value="ECO:0007669"/>
    <property type="project" value="InterPro"/>
</dbReference>
<feature type="compositionally biased region" description="Polar residues" evidence="3">
    <location>
        <begin position="95"/>
        <end position="107"/>
    </location>
</feature>